<organism evidence="1 2">
    <name type="scientific">Zophobas morio</name>
    <dbReference type="NCBI Taxonomy" id="2755281"/>
    <lineage>
        <taxon>Eukaryota</taxon>
        <taxon>Metazoa</taxon>
        <taxon>Ecdysozoa</taxon>
        <taxon>Arthropoda</taxon>
        <taxon>Hexapoda</taxon>
        <taxon>Insecta</taxon>
        <taxon>Pterygota</taxon>
        <taxon>Neoptera</taxon>
        <taxon>Endopterygota</taxon>
        <taxon>Coleoptera</taxon>
        <taxon>Polyphaga</taxon>
        <taxon>Cucujiformia</taxon>
        <taxon>Tenebrionidae</taxon>
        <taxon>Zophobas</taxon>
    </lineage>
</organism>
<dbReference type="EMBL" id="JALNTZ010003573">
    <property type="protein sequence ID" value="KAJ3616385.1"/>
    <property type="molecule type" value="Genomic_DNA"/>
</dbReference>
<evidence type="ECO:0000313" key="2">
    <source>
        <dbReference type="Proteomes" id="UP001168821"/>
    </source>
</evidence>
<keyword evidence="2" id="KW-1185">Reference proteome</keyword>
<evidence type="ECO:0000313" key="1">
    <source>
        <dbReference type="EMBL" id="KAJ3616385.1"/>
    </source>
</evidence>
<accession>A0AA38HHW2</accession>
<protein>
    <submittedName>
        <fullName evidence="1">Uncharacterized protein</fullName>
    </submittedName>
</protein>
<comment type="caution">
    <text evidence="1">The sequence shown here is derived from an EMBL/GenBank/DDBJ whole genome shotgun (WGS) entry which is preliminary data.</text>
</comment>
<reference evidence="1" key="1">
    <citation type="journal article" date="2023" name="G3 (Bethesda)">
        <title>Whole genome assemblies of Zophobas morio and Tenebrio molitor.</title>
        <authorList>
            <person name="Kaur S."/>
            <person name="Stinson S.A."/>
            <person name="diCenzo G.C."/>
        </authorList>
    </citation>
    <scope>NUCLEOTIDE SEQUENCE</scope>
    <source>
        <strain evidence="1">QUZm001</strain>
    </source>
</reference>
<gene>
    <name evidence="1" type="ORF">Zmor_011913</name>
</gene>
<dbReference type="Proteomes" id="UP001168821">
    <property type="component" value="Unassembled WGS sequence"/>
</dbReference>
<sequence length="112" mass="12766">MNLPHDASRKRATDVWQSYALCVTTGSRPKVCKVPSNEGSSDIFRDYRCADKPINAETRMYQCLLQGPSLNFVDISIERVDSITEDKQDETLVHGTEGYEGRSYKVSYCKFF</sequence>
<dbReference type="AlphaFoldDB" id="A0AA38HHW2"/>
<name>A0AA38HHW2_9CUCU</name>
<proteinExistence type="predicted"/>